<reference evidence="1 2" key="1">
    <citation type="submission" date="2024-01" db="EMBL/GenBank/DDBJ databases">
        <authorList>
            <person name="Waweru B."/>
        </authorList>
    </citation>
    <scope>NUCLEOTIDE SEQUENCE [LARGE SCALE GENOMIC DNA]</scope>
</reference>
<sequence length="50" mass="5578">MSHKSRKGLDYPLQRYIIDGCLPGLDQEVMNGGMTGFPLAEIQAKTKQLQ</sequence>
<dbReference type="AlphaFoldDB" id="A0AAV1R8P2"/>
<keyword evidence="2" id="KW-1185">Reference proteome</keyword>
<accession>A0AAV1R8P2</accession>
<protein>
    <submittedName>
        <fullName evidence="1">Uncharacterized protein</fullName>
    </submittedName>
</protein>
<evidence type="ECO:0000313" key="2">
    <source>
        <dbReference type="Proteomes" id="UP001314170"/>
    </source>
</evidence>
<evidence type="ECO:0000313" key="1">
    <source>
        <dbReference type="EMBL" id="CAK7330331.1"/>
    </source>
</evidence>
<name>A0AAV1R8P2_9ROSI</name>
<dbReference type="EMBL" id="CAWUPB010000913">
    <property type="protein sequence ID" value="CAK7330331.1"/>
    <property type="molecule type" value="Genomic_DNA"/>
</dbReference>
<comment type="caution">
    <text evidence="1">The sequence shown here is derived from an EMBL/GenBank/DDBJ whole genome shotgun (WGS) entry which is preliminary data.</text>
</comment>
<dbReference type="Proteomes" id="UP001314170">
    <property type="component" value="Unassembled WGS sequence"/>
</dbReference>
<gene>
    <name evidence="1" type="ORF">DCAF_LOCUS7902</name>
</gene>
<organism evidence="1 2">
    <name type="scientific">Dovyalis caffra</name>
    <dbReference type="NCBI Taxonomy" id="77055"/>
    <lineage>
        <taxon>Eukaryota</taxon>
        <taxon>Viridiplantae</taxon>
        <taxon>Streptophyta</taxon>
        <taxon>Embryophyta</taxon>
        <taxon>Tracheophyta</taxon>
        <taxon>Spermatophyta</taxon>
        <taxon>Magnoliopsida</taxon>
        <taxon>eudicotyledons</taxon>
        <taxon>Gunneridae</taxon>
        <taxon>Pentapetalae</taxon>
        <taxon>rosids</taxon>
        <taxon>fabids</taxon>
        <taxon>Malpighiales</taxon>
        <taxon>Salicaceae</taxon>
        <taxon>Flacourtieae</taxon>
        <taxon>Dovyalis</taxon>
    </lineage>
</organism>
<proteinExistence type="predicted"/>